<name>A0ABW0TPG3_9BACL</name>
<feature type="transmembrane region" description="Helical" evidence="2">
    <location>
        <begin position="6"/>
        <end position="24"/>
    </location>
</feature>
<dbReference type="RefSeq" id="WP_381437772.1">
    <property type="nucleotide sequence ID" value="NZ_JBHSNO010000009.1"/>
</dbReference>
<keyword evidence="2" id="KW-0812">Transmembrane</keyword>
<keyword evidence="2" id="KW-0472">Membrane</keyword>
<organism evidence="3 4">
    <name type="scientific">Sporosarcina soli</name>
    <dbReference type="NCBI Taxonomy" id="334736"/>
    <lineage>
        <taxon>Bacteria</taxon>
        <taxon>Bacillati</taxon>
        <taxon>Bacillota</taxon>
        <taxon>Bacilli</taxon>
        <taxon>Bacillales</taxon>
        <taxon>Caryophanaceae</taxon>
        <taxon>Sporosarcina</taxon>
    </lineage>
</organism>
<evidence type="ECO:0000313" key="4">
    <source>
        <dbReference type="Proteomes" id="UP001596109"/>
    </source>
</evidence>
<accession>A0ABW0TPG3</accession>
<dbReference type="Proteomes" id="UP001596109">
    <property type="component" value="Unassembled WGS sequence"/>
</dbReference>
<keyword evidence="1" id="KW-0175">Coiled coil</keyword>
<reference evidence="4" key="1">
    <citation type="journal article" date="2019" name="Int. J. Syst. Evol. Microbiol.">
        <title>The Global Catalogue of Microorganisms (GCM) 10K type strain sequencing project: providing services to taxonomists for standard genome sequencing and annotation.</title>
        <authorList>
            <consortium name="The Broad Institute Genomics Platform"/>
            <consortium name="The Broad Institute Genome Sequencing Center for Infectious Disease"/>
            <person name="Wu L."/>
            <person name="Ma J."/>
        </authorList>
    </citation>
    <scope>NUCLEOTIDE SEQUENCE [LARGE SCALE GENOMIC DNA]</scope>
    <source>
        <strain evidence="4">CGMCC 4.1434</strain>
    </source>
</reference>
<keyword evidence="4" id="KW-1185">Reference proteome</keyword>
<gene>
    <name evidence="3" type="ORF">ACFPRA_17965</name>
</gene>
<comment type="caution">
    <text evidence="3">The sequence shown here is derived from an EMBL/GenBank/DDBJ whole genome shotgun (WGS) entry which is preliminary data.</text>
</comment>
<evidence type="ECO:0000256" key="2">
    <source>
        <dbReference type="SAM" id="Phobius"/>
    </source>
</evidence>
<dbReference type="EMBL" id="JBHSNO010000009">
    <property type="protein sequence ID" value="MFC5590790.1"/>
    <property type="molecule type" value="Genomic_DNA"/>
</dbReference>
<evidence type="ECO:0000256" key="1">
    <source>
        <dbReference type="SAM" id="Coils"/>
    </source>
</evidence>
<evidence type="ECO:0000313" key="3">
    <source>
        <dbReference type="EMBL" id="MFC5590790.1"/>
    </source>
</evidence>
<feature type="coiled-coil region" evidence="1">
    <location>
        <begin position="55"/>
        <end position="82"/>
    </location>
</feature>
<keyword evidence="2" id="KW-1133">Transmembrane helix</keyword>
<sequence length="93" mass="11125">MREEMKVYVVELIIVIGKLIVKLMRRLHFPKEKIHIRFEKYQENVNNNLASICCKESVYDDMQDLQKEVLELEKEIEILKSTIISLLKIKSDF</sequence>
<protein>
    <submittedName>
        <fullName evidence="3">Uncharacterized protein</fullName>
    </submittedName>
</protein>
<proteinExistence type="predicted"/>